<dbReference type="Proteomes" id="UP000244093">
    <property type="component" value="Unassembled WGS sequence"/>
</dbReference>
<dbReference type="GO" id="GO:0046496">
    <property type="term" value="P:nicotinamide nucleotide metabolic process"/>
    <property type="evidence" value="ECO:0007669"/>
    <property type="project" value="UniProtKB-UniRule"/>
</dbReference>
<comment type="function">
    <text evidence="18">Catalyzes the epimerization of the S- and R-forms of NAD(P)HX, a damaged form of NAD(P)H that is a result of enzymatic or heat-dependent hydration. This is a prerequisite for the S-specific NAD(P)H-hydrate dehydratase to allow the repair of both epimers of NAD(P)HX.</text>
</comment>
<comment type="catalytic activity">
    <reaction evidence="16 17 19">
        <text>(6S)-NADPHX + ADP = AMP + phosphate + NADPH + H(+)</text>
        <dbReference type="Rhea" id="RHEA:32235"/>
        <dbReference type="ChEBI" id="CHEBI:15378"/>
        <dbReference type="ChEBI" id="CHEBI:43474"/>
        <dbReference type="ChEBI" id="CHEBI:57783"/>
        <dbReference type="ChEBI" id="CHEBI:64076"/>
        <dbReference type="ChEBI" id="CHEBI:456215"/>
        <dbReference type="ChEBI" id="CHEBI:456216"/>
        <dbReference type="EC" id="4.2.1.136"/>
    </reaction>
</comment>
<feature type="binding site" evidence="17">
    <location>
        <position position="450"/>
    </location>
    <ligand>
        <name>(6S)-NADPHX</name>
        <dbReference type="ChEBI" id="CHEBI:64076"/>
    </ligand>
</feature>
<evidence type="ECO:0000256" key="11">
    <source>
        <dbReference type="ARBA" id="ARBA00023235"/>
    </source>
</evidence>
<evidence type="ECO:0000313" key="23">
    <source>
        <dbReference type="Proteomes" id="UP000244093"/>
    </source>
</evidence>
<evidence type="ECO:0000256" key="6">
    <source>
        <dbReference type="ARBA" id="ARBA00022741"/>
    </source>
</evidence>
<evidence type="ECO:0000256" key="8">
    <source>
        <dbReference type="ARBA" id="ARBA00022857"/>
    </source>
</evidence>
<evidence type="ECO:0000256" key="17">
    <source>
        <dbReference type="HAMAP-Rule" id="MF_01965"/>
    </source>
</evidence>
<reference evidence="22 23" key="1">
    <citation type="journal article" date="2018" name="Syst. Appl. Microbiol.">
        <title>A new symbiotic nanoarchaeote (Candidatus Nanoclepta minutus) and its host (Zestosphaera tikiterensis gen. nov., sp. nov.) from a New Zealand hot spring.</title>
        <authorList>
            <person name="St John E."/>
            <person name="Liu Y."/>
            <person name="Podar M."/>
            <person name="Stott M.B."/>
            <person name="Meneghin J."/>
            <person name="Chen Z."/>
            <person name="Lagutin K."/>
            <person name="Mitchell K."/>
            <person name="Reysenbach A.L."/>
        </authorList>
    </citation>
    <scope>NUCLEOTIDE SEQUENCE [LARGE SCALE GENOMIC DNA]</scope>
    <source>
        <strain evidence="22">NZ3</strain>
    </source>
</reference>
<dbReference type="EMBL" id="NBVN01000004">
    <property type="protein sequence ID" value="PUA32597.1"/>
    <property type="molecule type" value="Genomic_DNA"/>
</dbReference>
<dbReference type="InterPro" id="IPR017953">
    <property type="entry name" value="Carbohydrate_kinase_pred_CS"/>
</dbReference>
<dbReference type="SUPFAM" id="SSF64153">
    <property type="entry name" value="YjeF N-terminal domain-like"/>
    <property type="match status" value="1"/>
</dbReference>
<dbReference type="PROSITE" id="PS51383">
    <property type="entry name" value="YJEF_C_3"/>
    <property type="match status" value="1"/>
</dbReference>
<feature type="binding site" evidence="17">
    <location>
        <position position="259"/>
    </location>
    <ligand>
        <name>(6S)-NADPHX</name>
        <dbReference type="ChEBI" id="CHEBI:64076"/>
    </ligand>
</feature>
<protein>
    <recommendedName>
        <fullName evidence="19">Bifunctional NAD(P)H-hydrate repair enzyme</fullName>
    </recommendedName>
    <alternativeName>
        <fullName evidence="19">Nicotinamide nucleotide repair protein</fullName>
    </alternativeName>
    <domain>
        <recommendedName>
            <fullName evidence="19">ADP-dependent (S)-NAD(P)H-hydrate dehydratase</fullName>
            <ecNumber evidence="19">4.2.1.136</ecNumber>
        </recommendedName>
        <alternativeName>
            <fullName evidence="19">ADP-dependent NAD(P)HX dehydratase</fullName>
        </alternativeName>
    </domain>
    <domain>
        <recommendedName>
            <fullName evidence="19">NAD(P)H-hydrate epimerase</fullName>
            <ecNumber evidence="19">5.1.99.6</ecNumber>
        </recommendedName>
    </domain>
</protein>
<dbReference type="Pfam" id="PF01256">
    <property type="entry name" value="Carb_kinase"/>
    <property type="match status" value="1"/>
</dbReference>
<dbReference type="InterPro" id="IPR004443">
    <property type="entry name" value="YjeF_N_dom"/>
</dbReference>
<evidence type="ECO:0000256" key="1">
    <source>
        <dbReference type="ARBA" id="ARBA00000013"/>
    </source>
</evidence>
<comment type="function">
    <text evidence="17">Catalyzes the dehydration of the S-form of NAD(P)HX at the expense of ADP, which is converted to AMP. Together with NAD(P)HX epimerase, which catalyzes the epimerization of the S- and R-forms, the enzyme allows the repair of both epimers of NAD(P)HX, a damaged form of NAD(P)H that is a result of enzymatic or heat-dependent hydration.</text>
</comment>
<keyword evidence="12 17" id="KW-0456">Lyase</keyword>
<keyword evidence="7 17" id="KW-0067">ATP-binding</keyword>
<evidence type="ECO:0000256" key="15">
    <source>
        <dbReference type="ARBA" id="ARBA00048238"/>
    </source>
</evidence>
<dbReference type="GO" id="GO:0046872">
    <property type="term" value="F:metal ion binding"/>
    <property type="evidence" value="ECO:0007669"/>
    <property type="project" value="UniProtKB-UniRule"/>
</dbReference>
<evidence type="ECO:0000256" key="3">
    <source>
        <dbReference type="ARBA" id="ARBA00006001"/>
    </source>
</evidence>
<dbReference type="NCBIfam" id="TIGR00196">
    <property type="entry name" value="yjeF_cterm"/>
    <property type="match status" value="1"/>
</dbReference>
<keyword evidence="8 17" id="KW-0521">NADP</keyword>
<dbReference type="EC" id="4.2.1.136" evidence="19"/>
<feature type="binding site" evidence="18">
    <location>
        <position position="166"/>
    </location>
    <ligand>
        <name>K(+)</name>
        <dbReference type="ChEBI" id="CHEBI:29103"/>
    </ligand>
</feature>
<evidence type="ECO:0000256" key="12">
    <source>
        <dbReference type="ARBA" id="ARBA00023239"/>
    </source>
</evidence>
<dbReference type="GO" id="GO:0052856">
    <property type="term" value="F:NAD(P)HX epimerase activity"/>
    <property type="evidence" value="ECO:0007669"/>
    <property type="project" value="UniProtKB-UniRule"/>
</dbReference>
<feature type="binding site" evidence="17">
    <location>
        <position position="449"/>
    </location>
    <ligand>
        <name>AMP</name>
        <dbReference type="ChEBI" id="CHEBI:456215"/>
    </ligand>
</feature>
<dbReference type="InterPro" id="IPR036652">
    <property type="entry name" value="YjeF_N_dom_sf"/>
</dbReference>
<feature type="domain" description="YjeF N-terminal" evidence="21">
    <location>
        <begin position="9"/>
        <end position="220"/>
    </location>
</feature>
<feature type="binding site" evidence="18">
    <location>
        <position position="145"/>
    </location>
    <ligand>
        <name>(6S)-NADPHX</name>
        <dbReference type="ChEBI" id="CHEBI:64076"/>
    </ligand>
</feature>
<dbReference type="AlphaFoldDB" id="A0A2R7Y5E1"/>
<comment type="similarity">
    <text evidence="4 19">In the C-terminal section; belongs to the NnrD/CARKD family.</text>
</comment>
<comment type="subunit">
    <text evidence="17">Homotetramer.</text>
</comment>
<dbReference type="PANTHER" id="PTHR12592:SF0">
    <property type="entry name" value="ATP-DEPENDENT (S)-NAD(P)H-HYDRATE DEHYDRATASE"/>
    <property type="match status" value="1"/>
</dbReference>
<evidence type="ECO:0000313" key="22">
    <source>
        <dbReference type="EMBL" id="PUA32597.1"/>
    </source>
</evidence>
<dbReference type="PIRSF" id="PIRSF017184">
    <property type="entry name" value="Nnr"/>
    <property type="match status" value="1"/>
</dbReference>
<dbReference type="GO" id="GO:0110051">
    <property type="term" value="P:metabolite repair"/>
    <property type="evidence" value="ECO:0007669"/>
    <property type="project" value="TreeGrafter"/>
</dbReference>
<comment type="similarity">
    <text evidence="18">Belongs to the NnrE/AIBP family.</text>
</comment>
<dbReference type="SUPFAM" id="SSF53613">
    <property type="entry name" value="Ribokinase-like"/>
    <property type="match status" value="1"/>
</dbReference>
<dbReference type="HAMAP" id="MF_01965">
    <property type="entry name" value="NADHX_dehydratase"/>
    <property type="match status" value="1"/>
</dbReference>
<dbReference type="EC" id="5.1.99.6" evidence="19"/>
<dbReference type="PANTHER" id="PTHR12592">
    <property type="entry name" value="ATP-DEPENDENT (S)-NAD(P)H-HYDRATE DEHYDRATASE FAMILY MEMBER"/>
    <property type="match status" value="1"/>
</dbReference>
<keyword evidence="11 18" id="KW-0413">Isomerase</keyword>
<feature type="domain" description="YjeF C-terminal" evidence="20">
    <location>
        <begin position="224"/>
        <end position="510"/>
    </location>
</feature>
<comment type="similarity">
    <text evidence="3 19">In the N-terminal section; belongs to the NnrE/AIBP family.</text>
</comment>
<evidence type="ECO:0000256" key="9">
    <source>
        <dbReference type="ARBA" id="ARBA00022958"/>
    </source>
</evidence>
<proteinExistence type="inferred from homology"/>
<comment type="cofactor">
    <cofactor evidence="18 19">
        <name>K(+)</name>
        <dbReference type="ChEBI" id="CHEBI:29103"/>
    </cofactor>
    <text evidence="18 19">Binds 1 potassium ion per subunit.</text>
</comment>
<feature type="binding site" evidence="17">
    <location>
        <position position="383"/>
    </location>
    <ligand>
        <name>(6S)-NADPHX</name>
        <dbReference type="ChEBI" id="CHEBI:64076"/>
    </ligand>
</feature>
<feature type="binding site" evidence="18">
    <location>
        <position position="163"/>
    </location>
    <ligand>
        <name>(6S)-NADPHX</name>
        <dbReference type="ChEBI" id="CHEBI:64076"/>
    </ligand>
</feature>
<comment type="caution">
    <text evidence="18">Lacks conserved residue(s) required for the propagation of feature annotation.</text>
</comment>
<dbReference type="Pfam" id="PF03853">
    <property type="entry name" value="YjeF_N"/>
    <property type="match status" value="1"/>
</dbReference>
<evidence type="ECO:0000256" key="10">
    <source>
        <dbReference type="ARBA" id="ARBA00023027"/>
    </source>
</evidence>
<feature type="binding site" evidence="18">
    <location>
        <position position="59"/>
    </location>
    <ligand>
        <name>K(+)</name>
        <dbReference type="ChEBI" id="CHEBI:29103"/>
    </ligand>
</feature>
<comment type="catalytic activity">
    <reaction evidence="15 17 19">
        <text>(6S)-NADHX + ADP = AMP + phosphate + NADH + H(+)</text>
        <dbReference type="Rhea" id="RHEA:32223"/>
        <dbReference type="ChEBI" id="CHEBI:15378"/>
        <dbReference type="ChEBI" id="CHEBI:43474"/>
        <dbReference type="ChEBI" id="CHEBI:57945"/>
        <dbReference type="ChEBI" id="CHEBI:64074"/>
        <dbReference type="ChEBI" id="CHEBI:456215"/>
        <dbReference type="ChEBI" id="CHEBI:456216"/>
        <dbReference type="EC" id="4.2.1.136"/>
    </reaction>
</comment>
<comment type="catalytic activity">
    <reaction evidence="1 18 19">
        <text>(6R)-NADHX = (6S)-NADHX</text>
        <dbReference type="Rhea" id="RHEA:32215"/>
        <dbReference type="ChEBI" id="CHEBI:64074"/>
        <dbReference type="ChEBI" id="CHEBI:64075"/>
        <dbReference type="EC" id="5.1.99.6"/>
    </reaction>
</comment>
<dbReference type="InterPro" id="IPR029056">
    <property type="entry name" value="Ribokinase-like"/>
</dbReference>
<dbReference type="InterPro" id="IPR030677">
    <property type="entry name" value="Nnr"/>
</dbReference>
<evidence type="ECO:0000259" key="21">
    <source>
        <dbReference type="PROSITE" id="PS51385"/>
    </source>
</evidence>
<dbReference type="Gene3D" id="3.40.50.10260">
    <property type="entry name" value="YjeF N-terminal domain"/>
    <property type="match status" value="1"/>
</dbReference>
<dbReference type="NCBIfam" id="TIGR00197">
    <property type="entry name" value="yjeF_nterm"/>
    <property type="match status" value="1"/>
</dbReference>
<evidence type="ECO:0000256" key="7">
    <source>
        <dbReference type="ARBA" id="ARBA00022840"/>
    </source>
</evidence>
<dbReference type="CDD" id="cd01171">
    <property type="entry name" value="YXKO-related"/>
    <property type="match status" value="1"/>
</dbReference>
<comment type="function">
    <text evidence="14 19">Bifunctional enzyme that catalyzes the epimerization of the S- and R-forms of NAD(P)HX and the dehydration of the S-form of NAD(P)HX at the expense of ADP, which is converted to AMP. This allows the repair of both epimers of NAD(P)HX, a damaged form of NAD(P)H that is a result of enzymatic or heat-dependent hydration.</text>
</comment>
<comment type="cofactor">
    <cofactor evidence="17">
        <name>Mg(2+)</name>
        <dbReference type="ChEBI" id="CHEBI:18420"/>
    </cofactor>
</comment>
<keyword evidence="9 18" id="KW-0630">Potassium</keyword>
<feature type="binding site" evidence="17">
    <location>
        <begin position="420"/>
        <end position="424"/>
    </location>
    <ligand>
        <name>AMP</name>
        <dbReference type="ChEBI" id="CHEBI:456215"/>
    </ligand>
</feature>
<comment type="similarity">
    <text evidence="17">Belongs to the NnrD/CARKD family.</text>
</comment>
<evidence type="ECO:0000256" key="18">
    <source>
        <dbReference type="HAMAP-Rule" id="MF_01966"/>
    </source>
</evidence>
<evidence type="ECO:0000256" key="13">
    <source>
        <dbReference type="ARBA" id="ARBA00023268"/>
    </source>
</evidence>
<keyword evidence="6 17" id="KW-0547">Nucleotide-binding</keyword>
<dbReference type="PROSITE" id="PS01050">
    <property type="entry name" value="YJEF_C_2"/>
    <property type="match status" value="1"/>
</dbReference>
<dbReference type="HAMAP" id="MF_01966">
    <property type="entry name" value="NADHX_epimerase"/>
    <property type="match status" value="1"/>
</dbReference>
<organism evidence="22 23">
    <name type="scientific">Zestosphaera tikiterensis</name>
    <dbReference type="NCBI Taxonomy" id="1973259"/>
    <lineage>
        <taxon>Archaea</taxon>
        <taxon>Thermoproteota</taxon>
        <taxon>Thermoprotei</taxon>
        <taxon>Desulfurococcales</taxon>
        <taxon>Desulfurococcaceae</taxon>
        <taxon>Zestosphaera</taxon>
    </lineage>
</organism>
<feature type="binding site" evidence="17">
    <location>
        <position position="332"/>
    </location>
    <ligand>
        <name>(6S)-NADPHX</name>
        <dbReference type="ChEBI" id="CHEBI:64076"/>
    </ligand>
</feature>
<dbReference type="GO" id="GO:0005524">
    <property type="term" value="F:ATP binding"/>
    <property type="evidence" value="ECO:0007669"/>
    <property type="project" value="UniProtKB-UniRule"/>
</dbReference>
<name>A0A2R7Y5E1_9CREN</name>
<keyword evidence="5 18" id="KW-0479">Metal-binding</keyword>
<evidence type="ECO:0000256" key="2">
    <source>
        <dbReference type="ARBA" id="ARBA00000909"/>
    </source>
</evidence>
<evidence type="ECO:0000256" key="19">
    <source>
        <dbReference type="PIRNR" id="PIRNR017184"/>
    </source>
</evidence>
<keyword evidence="10 17" id="KW-0520">NAD</keyword>
<gene>
    <name evidence="18" type="primary">nnrE</name>
    <name evidence="17" type="synonym">nnrD</name>
    <name evidence="22" type="ORF">B7O98_07545</name>
</gene>
<feature type="binding site" evidence="18">
    <location>
        <begin position="58"/>
        <end position="62"/>
    </location>
    <ligand>
        <name>(6S)-NADPHX</name>
        <dbReference type="ChEBI" id="CHEBI:64076"/>
    </ligand>
</feature>
<dbReference type="PROSITE" id="PS51385">
    <property type="entry name" value="YJEF_N"/>
    <property type="match status" value="1"/>
</dbReference>
<dbReference type="GO" id="GO:0052855">
    <property type="term" value="F:ADP-dependent NAD(P)H-hydrate dehydratase activity"/>
    <property type="evidence" value="ECO:0007669"/>
    <property type="project" value="UniProtKB-UniRule"/>
</dbReference>
<dbReference type="Gene3D" id="3.40.1190.20">
    <property type="match status" value="1"/>
</dbReference>
<evidence type="ECO:0000256" key="14">
    <source>
        <dbReference type="ARBA" id="ARBA00025153"/>
    </source>
</evidence>
<keyword evidence="13" id="KW-0511">Multifunctional enzyme</keyword>
<sequence>MKVCSVDEIRKADSIASEVYDIDNLLLMEEAASALYTLIVREFGVSGRKFVVVAGVGNNGGDALAAARRLYAGGGLVKVFIVGDPSKYPEPARKNYELVVKLGLPLTTISSESSLKEFKEALNEADVVLVGIFGVGLSREVTGIYKEVINEINNSSKTVVSVDIPSGIGGNDGRIYGAAVKSTYTVTFGLPKYGNILYPGYHYCGKLYVSRLSYPPQLFNEVNVWLNTPLKPPERVRWGHKGTFGKFLAVSGSKYYYGAPYYVSYAFLKAGGGYSRLATAKSVVPYIASKASEVVYIPLEETPEGSISKNNYDLIVKIVEDYEIDVVAVGPGTSLNPETQELIRELVKTIEKPVIIDGDGITAISKDLTCVKLRKTPAVITPHLGEFSRLTGLEISKVLEDPINIVKETAKDLNSYIVLKGAHTIVAYPDGQTYINMTGNPGMAKAGSGDVLTGTIAAMYGIGYRRLGDAVRMGVLVHGLAGDLAAEELGEDGVTPEDIMNYLPKAVKILRDDPEYIIEKYMPKEI</sequence>
<dbReference type="InterPro" id="IPR000631">
    <property type="entry name" value="CARKD"/>
</dbReference>
<accession>A0A2R7Y5E1</accession>
<evidence type="ECO:0000256" key="4">
    <source>
        <dbReference type="ARBA" id="ARBA00009524"/>
    </source>
</evidence>
<comment type="catalytic activity">
    <reaction evidence="2 18 19">
        <text>(6R)-NADPHX = (6S)-NADPHX</text>
        <dbReference type="Rhea" id="RHEA:32227"/>
        <dbReference type="ChEBI" id="CHEBI:64076"/>
        <dbReference type="ChEBI" id="CHEBI:64077"/>
        <dbReference type="EC" id="5.1.99.6"/>
    </reaction>
</comment>
<comment type="caution">
    <text evidence="22">The sequence shown here is derived from an EMBL/GenBank/DDBJ whole genome shotgun (WGS) entry which is preliminary data.</text>
</comment>
<evidence type="ECO:0000259" key="20">
    <source>
        <dbReference type="PROSITE" id="PS51383"/>
    </source>
</evidence>
<evidence type="ECO:0000256" key="16">
    <source>
        <dbReference type="ARBA" id="ARBA00049209"/>
    </source>
</evidence>
<feature type="binding site" evidence="18">
    <location>
        <begin position="134"/>
        <end position="140"/>
    </location>
    <ligand>
        <name>(6S)-NADPHX</name>
        <dbReference type="ChEBI" id="CHEBI:64076"/>
    </ligand>
</feature>
<evidence type="ECO:0000256" key="5">
    <source>
        <dbReference type="ARBA" id="ARBA00022723"/>
    </source>
</evidence>